<protein>
    <submittedName>
        <fullName evidence="4">Coiled-coil domain containing 106b</fullName>
    </submittedName>
</protein>
<dbReference type="EMBL" id="UZAN01043455">
    <property type="protein sequence ID" value="VDP78410.1"/>
    <property type="molecule type" value="Genomic_DNA"/>
</dbReference>
<feature type="region of interest" description="Disordered" evidence="1">
    <location>
        <begin position="106"/>
        <end position="136"/>
    </location>
</feature>
<evidence type="ECO:0000313" key="3">
    <source>
        <dbReference type="Proteomes" id="UP000272942"/>
    </source>
</evidence>
<name>A0A183AHL5_9TREM</name>
<evidence type="ECO:0000313" key="4">
    <source>
        <dbReference type="WBParaSite" id="ECPE_0000646301-mRNA-1"/>
    </source>
</evidence>
<gene>
    <name evidence="2" type="ORF">ECPE_LOCUS6450</name>
</gene>
<feature type="compositionally biased region" description="Basic and acidic residues" evidence="1">
    <location>
        <begin position="19"/>
        <end position="30"/>
    </location>
</feature>
<evidence type="ECO:0000256" key="1">
    <source>
        <dbReference type="SAM" id="MobiDB-lite"/>
    </source>
</evidence>
<dbReference type="PANTHER" id="PTHR31005">
    <property type="entry name" value="DUF4139 DOMAIN-CONTAINING PROTEIN"/>
    <property type="match status" value="1"/>
</dbReference>
<reference evidence="4" key="1">
    <citation type="submission" date="2016-06" db="UniProtKB">
        <authorList>
            <consortium name="WormBaseParasite"/>
        </authorList>
    </citation>
    <scope>IDENTIFICATION</scope>
</reference>
<reference evidence="2 3" key="2">
    <citation type="submission" date="2018-11" db="EMBL/GenBank/DDBJ databases">
        <authorList>
            <consortium name="Pathogen Informatics"/>
        </authorList>
    </citation>
    <scope>NUCLEOTIDE SEQUENCE [LARGE SCALE GENOMIC DNA]</scope>
    <source>
        <strain evidence="2 3">Egypt</strain>
    </source>
</reference>
<dbReference type="PANTHER" id="PTHR31005:SF8">
    <property type="entry name" value="DUF4139 DOMAIN-CONTAINING PROTEIN"/>
    <property type="match status" value="1"/>
</dbReference>
<accession>A0A183AHL5</accession>
<dbReference type="OrthoDB" id="6280045at2759"/>
<dbReference type="WBParaSite" id="ECPE_0000646301-mRNA-1">
    <property type="protein sequence ID" value="ECPE_0000646301-mRNA-1"/>
    <property type="gene ID" value="ECPE_0000646301"/>
</dbReference>
<organism evidence="4">
    <name type="scientific">Echinostoma caproni</name>
    <dbReference type="NCBI Taxonomy" id="27848"/>
    <lineage>
        <taxon>Eukaryota</taxon>
        <taxon>Metazoa</taxon>
        <taxon>Spiralia</taxon>
        <taxon>Lophotrochozoa</taxon>
        <taxon>Platyhelminthes</taxon>
        <taxon>Trematoda</taxon>
        <taxon>Digenea</taxon>
        <taxon>Plagiorchiida</taxon>
        <taxon>Echinostomata</taxon>
        <taxon>Echinostomatoidea</taxon>
        <taxon>Echinostomatidae</taxon>
        <taxon>Echinostoma</taxon>
    </lineage>
</organism>
<feature type="region of interest" description="Disordered" evidence="1">
    <location>
        <begin position="10"/>
        <end position="30"/>
    </location>
</feature>
<proteinExistence type="predicted"/>
<feature type="compositionally biased region" description="Polar residues" evidence="1">
    <location>
        <begin position="121"/>
        <end position="131"/>
    </location>
</feature>
<sequence>MSLSDCWVEVRTSGEGPEEDKANGSVEKKDRPVRFRLEGTHGGAYIQDVTFHTAQPSENERELAERHNILLQQLSKAHRKCHMLYTRFQRLSTQQNVLESFANSLLTRPEPKPDSDAYYMMSQSSRQSRNPGRTKRLPWVARSLSRRRKIEEKNRCGENSSNIPKPYGLPVTGNETLQLAHIEAMRNFFSLYNAQTQQLDEDAAKVGEEWDQSRTEVELLEEQLRQLNRCQDEFVSKELHVLLESRGAETPELELSYSVGDVSWTPAYDIRLSSAAATLQVSIFTFCAIEF</sequence>
<keyword evidence="3" id="KW-1185">Reference proteome</keyword>
<evidence type="ECO:0000313" key="2">
    <source>
        <dbReference type="EMBL" id="VDP78410.1"/>
    </source>
</evidence>
<dbReference type="InterPro" id="IPR011935">
    <property type="entry name" value="CHP02231"/>
</dbReference>
<dbReference type="AlphaFoldDB" id="A0A183AHL5"/>
<dbReference type="Proteomes" id="UP000272942">
    <property type="component" value="Unassembled WGS sequence"/>
</dbReference>